<evidence type="ECO:0000256" key="1">
    <source>
        <dbReference type="ARBA" id="ARBA00006524"/>
    </source>
</evidence>
<dbReference type="VEuPathDB" id="FungiDB:SPPG_00594"/>
<comment type="similarity">
    <text evidence="1">Belongs to the TSR2 family.</text>
</comment>
<dbReference type="STRING" id="645134.A0A0L0HVG6"/>
<evidence type="ECO:0008006" key="6">
    <source>
        <dbReference type="Google" id="ProtNLM"/>
    </source>
</evidence>
<dbReference type="OrthoDB" id="263560at2759"/>
<dbReference type="Pfam" id="PF10273">
    <property type="entry name" value="WGG"/>
    <property type="match status" value="1"/>
</dbReference>
<dbReference type="RefSeq" id="XP_016612939.1">
    <property type="nucleotide sequence ID" value="XM_016748924.1"/>
</dbReference>
<dbReference type="AlphaFoldDB" id="A0A0L0HVG6"/>
<dbReference type="PANTHER" id="PTHR21250">
    <property type="entry name" value="PRE-RRNA-PROCESSING PROTEIN TSR2 HOMOLOG"/>
    <property type="match status" value="1"/>
</dbReference>
<protein>
    <recommendedName>
        <fullName evidence="6">Pre-rRNA-processing protein TSR2</fullName>
    </recommendedName>
</protein>
<dbReference type="InParanoid" id="A0A0L0HVG6"/>
<name>A0A0L0HVG6_SPIPD</name>
<accession>A0A0L0HVG6</accession>
<organism evidence="4 5">
    <name type="scientific">Spizellomyces punctatus (strain DAOM BR117)</name>
    <dbReference type="NCBI Taxonomy" id="645134"/>
    <lineage>
        <taxon>Eukaryota</taxon>
        <taxon>Fungi</taxon>
        <taxon>Fungi incertae sedis</taxon>
        <taxon>Chytridiomycota</taxon>
        <taxon>Chytridiomycota incertae sedis</taxon>
        <taxon>Chytridiomycetes</taxon>
        <taxon>Spizellomycetales</taxon>
        <taxon>Spizellomycetaceae</taxon>
        <taxon>Spizellomyces</taxon>
    </lineage>
</organism>
<feature type="region of interest" description="Disordered" evidence="3">
    <location>
        <begin position="117"/>
        <end position="190"/>
    </location>
</feature>
<dbReference type="InterPro" id="IPR019398">
    <property type="entry name" value="Pre-rRNA_process_TSR2"/>
</dbReference>
<evidence type="ECO:0000256" key="2">
    <source>
        <dbReference type="ARBA" id="ARBA00022552"/>
    </source>
</evidence>
<dbReference type="Proteomes" id="UP000053201">
    <property type="component" value="Unassembled WGS sequence"/>
</dbReference>
<dbReference type="GO" id="GO:0006364">
    <property type="term" value="P:rRNA processing"/>
    <property type="evidence" value="ECO:0007669"/>
    <property type="project" value="UniProtKB-KW"/>
</dbReference>
<feature type="compositionally biased region" description="Acidic residues" evidence="3">
    <location>
        <begin position="136"/>
        <end position="145"/>
    </location>
</feature>
<evidence type="ECO:0000256" key="3">
    <source>
        <dbReference type="SAM" id="MobiDB-lite"/>
    </source>
</evidence>
<dbReference type="OMA" id="QSNWGGP"/>
<keyword evidence="5" id="KW-1185">Reference proteome</keyword>
<evidence type="ECO:0000313" key="4">
    <source>
        <dbReference type="EMBL" id="KND04900.1"/>
    </source>
</evidence>
<reference evidence="4 5" key="1">
    <citation type="submission" date="2009-08" db="EMBL/GenBank/DDBJ databases">
        <title>The Genome Sequence of Spizellomyces punctatus strain DAOM BR117.</title>
        <authorList>
            <consortium name="The Broad Institute Genome Sequencing Platform"/>
            <person name="Russ C."/>
            <person name="Cuomo C."/>
            <person name="Shea T."/>
            <person name="Young S.K."/>
            <person name="Zeng Q."/>
            <person name="Koehrsen M."/>
            <person name="Haas B."/>
            <person name="Borodovsky M."/>
            <person name="Guigo R."/>
            <person name="Alvarado L."/>
            <person name="Berlin A."/>
            <person name="Bochicchio J."/>
            <person name="Borenstein D."/>
            <person name="Chapman S."/>
            <person name="Chen Z."/>
            <person name="Engels R."/>
            <person name="Freedman E."/>
            <person name="Gellesch M."/>
            <person name="Goldberg J."/>
            <person name="Griggs A."/>
            <person name="Gujja S."/>
            <person name="Heiman D."/>
            <person name="Hepburn T."/>
            <person name="Howarth C."/>
            <person name="Jen D."/>
            <person name="Larson L."/>
            <person name="Lewis B."/>
            <person name="Mehta T."/>
            <person name="Park D."/>
            <person name="Pearson M."/>
            <person name="Roberts A."/>
            <person name="Saif S."/>
            <person name="Shenoy N."/>
            <person name="Sisk P."/>
            <person name="Stolte C."/>
            <person name="Sykes S."/>
            <person name="Thomson T."/>
            <person name="Walk T."/>
            <person name="White J."/>
            <person name="Yandava C."/>
            <person name="Burger G."/>
            <person name="Gray M.W."/>
            <person name="Holland P.W.H."/>
            <person name="King N."/>
            <person name="Lang F.B.F."/>
            <person name="Roger A.J."/>
            <person name="Ruiz-Trillo I."/>
            <person name="Lander E."/>
            <person name="Nusbaum C."/>
        </authorList>
    </citation>
    <scope>NUCLEOTIDE SEQUENCE [LARGE SCALE GENOMIC DNA]</scope>
    <source>
        <strain evidence="4 5">DAOM BR117</strain>
    </source>
</reference>
<gene>
    <name evidence="4" type="ORF">SPPG_00594</name>
</gene>
<evidence type="ECO:0000313" key="5">
    <source>
        <dbReference type="Proteomes" id="UP000053201"/>
    </source>
</evidence>
<dbReference type="EMBL" id="KQ257450">
    <property type="protein sequence ID" value="KND04900.1"/>
    <property type="molecule type" value="Genomic_DNA"/>
</dbReference>
<keyword evidence="2" id="KW-0698">rRNA processing</keyword>
<proteinExistence type="inferred from homology"/>
<dbReference type="GeneID" id="27684313"/>
<sequence>MSTTLDQKAELWALFTDAVQCVFERWTALQLALDHQMAGISTAERPQELLEHTCAFFQQYRTDVMPHEIAENLKDFFDEVFNAELDDGSPEQIGKTLVRLYRDVVVEGKTEEVLEMKAKAQSSGRAAGESVKAGDGDDSSDDEVDGSTGSDAMEVDSGPTQSETSNRRPDPVVDEDGFELVQSKKGRRRN</sequence>